<feature type="domain" description="GP-PDE" evidence="1">
    <location>
        <begin position="83"/>
        <end position="319"/>
    </location>
</feature>
<comment type="caution">
    <text evidence="2">The sequence shown here is derived from an EMBL/GenBank/DDBJ whole genome shotgun (WGS) entry which is preliminary data.</text>
</comment>
<reference evidence="2 3" key="1">
    <citation type="submission" date="2024-09" db="EMBL/GenBank/DDBJ databases">
        <authorList>
            <person name="Sun Q."/>
            <person name="Mori K."/>
        </authorList>
    </citation>
    <scope>NUCLEOTIDE SEQUENCE [LARGE SCALE GENOMIC DNA]</scope>
    <source>
        <strain evidence="2 3">JCM 14321</strain>
    </source>
</reference>
<evidence type="ECO:0000313" key="3">
    <source>
        <dbReference type="Proteomes" id="UP001589667"/>
    </source>
</evidence>
<dbReference type="Pfam" id="PF03009">
    <property type="entry name" value="GDPD"/>
    <property type="match status" value="1"/>
</dbReference>
<dbReference type="Proteomes" id="UP001589667">
    <property type="component" value="Unassembled WGS sequence"/>
</dbReference>
<dbReference type="InterPro" id="IPR030395">
    <property type="entry name" value="GP_PDE_dom"/>
</dbReference>
<evidence type="ECO:0000259" key="1">
    <source>
        <dbReference type="PROSITE" id="PS51704"/>
    </source>
</evidence>
<protein>
    <submittedName>
        <fullName evidence="2">Glycerophosphodiester phosphodiesterase</fullName>
    </submittedName>
</protein>
<dbReference type="InterPro" id="IPR017946">
    <property type="entry name" value="PLC-like_Pdiesterase_TIM-brl"/>
</dbReference>
<accession>A0ABV5SQP9</accession>
<dbReference type="PROSITE" id="PS51704">
    <property type="entry name" value="GP_PDE"/>
    <property type="match status" value="1"/>
</dbReference>
<dbReference type="PANTHER" id="PTHR46211">
    <property type="entry name" value="GLYCEROPHOSPHORYL DIESTER PHOSPHODIESTERASE"/>
    <property type="match status" value="1"/>
</dbReference>
<dbReference type="RefSeq" id="WP_157422624.1">
    <property type="nucleotide sequence ID" value="NZ_BAAANI010000002.1"/>
</dbReference>
<organism evidence="2 3">
    <name type="scientific">Agromyces lapidis</name>
    <dbReference type="NCBI Taxonomy" id="279574"/>
    <lineage>
        <taxon>Bacteria</taxon>
        <taxon>Bacillati</taxon>
        <taxon>Actinomycetota</taxon>
        <taxon>Actinomycetes</taxon>
        <taxon>Micrococcales</taxon>
        <taxon>Microbacteriaceae</taxon>
        <taxon>Agromyces</taxon>
    </lineage>
</organism>
<gene>
    <name evidence="2" type="ORF">ACFFQV_10240</name>
</gene>
<dbReference type="Gene3D" id="3.20.20.190">
    <property type="entry name" value="Phosphatidylinositol (PI) phosphodiesterase"/>
    <property type="match status" value="1"/>
</dbReference>
<evidence type="ECO:0000313" key="2">
    <source>
        <dbReference type="EMBL" id="MFB9642665.1"/>
    </source>
</evidence>
<sequence>MKHAFRMVDPETLRRRPSAVAPMPTARSRSLISFTHPPRREVRAVFAAVAVAIVATALLVVQIPPTVYAIDVFGALREPGEPAFTVGHRGDRATAPENTMPSLELAMDELAFVETDVQLTRDGVPVLFHDVTLERVTGDVRTIGELDLAEVRRLDAGAWYAPEFAGTPIPTLEEFFTALAERDSARALVELKADWTREEVRKVTDLVDRHGLRGRVVLQSFSLETLVSLQAVAPTLPRIMLIRELPADPVPLAERLGLIGFGTTVESVTAQPGALVLAHEAGIAVLCYTLNSDEHWETVNALGVDGIITDEPSELDAWLAVTSPGT</sequence>
<keyword evidence="3" id="KW-1185">Reference proteome</keyword>
<dbReference type="PANTHER" id="PTHR46211:SF1">
    <property type="entry name" value="GLYCEROPHOSPHODIESTER PHOSPHODIESTERASE, CYTOPLASMIC"/>
    <property type="match status" value="1"/>
</dbReference>
<dbReference type="EMBL" id="JBHMBL010000002">
    <property type="protein sequence ID" value="MFB9642665.1"/>
    <property type="molecule type" value="Genomic_DNA"/>
</dbReference>
<dbReference type="SUPFAM" id="SSF51695">
    <property type="entry name" value="PLC-like phosphodiesterases"/>
    <property type="match status" value="1"/>
</dbReference>
<name>A0ABV5SQP9_9MICO</name>
<proteinExistence type="predicted"/>